<dbReference type="PANTHER" id="PTHR12634:SF8">
    <property type="entry name" value="FIERY MOUNTAIN, ISOFORM D"/>
    <property type="match status" value="1"/>
</dbReference>
<organism evidence="4 5">
    <name type="scientific">Acromyrmex charruanus</name>
    <dbReference type="NCBI Taxonomy" id="2715315"/>
    <lineage>
        <taxon>Eukaryota</taxon>
        <taxon>Metazoa</taxon>
        <taxon>Ecdysozoa</taxon>
        <taxon>Arthropoda</taxon>
        <taxon>Hexapoda</taxon>
        <taxon>Insecta</taxon>
        <taxon>Pterygota</taxon>
        <taxon>Neoptera</taxon>
        <taxon>Endopterygota</taxon>
        <taxon>Hymenoptera</taxon>
        <taxon>Apocrita</taxon>
        <taxon>Aculeata</taxon>
        <taxon>Formicoidea</taxon>
        <taxon>Formicidae</taxon>
        <taxon>Myrmicinae</taxon>
        <taxon>Acromyrmex</taxon>
    </lineage>
</organism>
<feature type="region of interest" description="Disordered" evidence="3">
    <location>
        <begin position="638"/>
        <end position="706"/>
    </location>
</feature>
<gene>
    <name evidence="4" type="primary">Ppp6r3</name>
    <name evidence="4" type="ORF">G6Z76_0003501</name>
</gene>
<evidence type="ECO:0000256" key="2">
    <source>
        <dbReference type="ARBA" id="ARBA00023306"/>
    </source>
</evidence>
<dbReference type="InterPro" id="IPR007587">
    <property type="entry name" value="SAPS"/>
</dbReference>
<dbReference type="GO" id="GO:0019888">
    <property type="term" value="F:protein phosphatase regulator activity"/>
    <property type="evidence" value="ECO:0007669"/>
    <property type="project" value="TreeGrafter"/>
</dbReference>
<evidence type="ECO:0000313" key="4">
    <source>
        <dbReference type="EMBL" id="KAG5342120.1"/>
    </source>
</evidence>
<proteinExistence type="inferred from homology"/>
<comment type="caution">
    <text evidence="4">The sequence shown here is derived from an EMBL/GenBank/DDBJ whole genome shotgun (WGS) entry which is preliminary data.</text>
</comment>
<feature type="region of interest" description="Disordered" evidence="3">
    <location>
        <begin position="823"/>
        <end position="861"/>
    </location>
</feature>
<dbReference type="GO" id="GO:0005634">
    <property type="term" value="C:nucleus"/>
    <property type="evidence" value="ECO:0007669"/>
    <property type="project" value="TreeGrafter"/>
</dbReference>
<sequence length="861" mass="97261">MFWTNNYVSSPHIEALLNKEDVTLHELMDEEDILQECKSQNKKLVEYLTRPAVMEELVTLTTKEPSTDIEERWRYKYPNVACELLTCDVPTLNEKLAGDEALLAKLYSFIDTDQPLNPLLASFFSKTIGVLVARKSDQNWYSYQFTCLQVLEFLKSRQRCVDLLLQHLETSAIMDLVLKLVTQVEGSDMRQNILNWLDSQHLVQRLVKLLAPTSEVAKHANAAQLLCDMVTVARETQRTSTERADPDPILNTLESGETVSLLLETILTAEKVESSIVGGVQVLLVLLGQRASNTSNEGDVHGNSEDTTDNEQCIKISNATLPYLEHLHKLLLEPPYKPAVKTTVGLLECPLGNTRLHVAKLLSALLATENLKIHESLETLGTFQTLLDLFFKYTWNNFLHTQVQQCLALAINCGQRDNDIIYNNIFIKCKLIERILEAWDKNESKQNKENGVRQGYMGHLINIANNIVTQCEKNNILTSFLKNNVSPECLTRWENLVSVQLVEINKIHQTVMMGDQTPDVYLMSSEENPNEYNSYSQETYIQQMYSNYQGQQITPPFIENFGFHDDEFNDGDDALHNPVDQLTTLAFNLSEEDLDKREDIFNKLCQQKQKAGLEDCGSGLEWGDEGELTFQTVVDKRDWHSKQQHQDSSSSDDSNSSEDSSSSEEEPRNMNMEVETTDPWNNTSEPPNTILPPVNPWDVAPSEPIESTGWANFENFENTLSIENTVSEEKKPCDELKEKISEATAVNLTEKNVTCSKSVGDGNEKSTDYVDSQVVEMKLPAEEINLNDSKSDEHKMISANENVNSELSVSRDFKDTENIETVKDTKNVENEKSSIEQVPATSLESTSTSTVDAIPVPKDAK</sequence>
<protein>
    <submittedName>
        <fullName evidence="4">PP6R3 phosphatase</fullName>
    </submittedName>
</protein>
<evidence type="ECO:0000256" key="3">
    <source>
        <dbReference type="SAM" id="MobiDB-lite"/>
    </source>
</evidence>
<feature type="non-terminal residue" evidence="4">
    <location>
        <position position="861"/>
    </location>
</feature>
<evidence type="ECO:0000313" key="5">
    <source>
        <dbReference type="Proteomes" id="UP000669903"/>
    </source>
</evidence>
<dbReference type="AlphaFoldDB" id="A0A836FQ55"/>
<dbReference type="PANTHER" id="PTHR12634">
    <property type="entry name" value="SIT4 YEAST -ASSOCIATING PROTEIN-RELATED"/>
    <property type="match status" value="1"/>
</dbReference>
<dbReference type="GO" id="GO:0005829">
    <property type="term" value="C:cytosol"/>
    <property type="evidence" value="ECO:0007669"/>
    <property type="project" value="TreeGrafter"/>
</dbReference>
<name>A0A836FQ55_9HYME</name>
<dbReference type="EMBL" id="JAANIC010003213">
    <property type="protein sequence ID" value="KAG5342120.1"/>
    <property type="molecule type" value="Genomic_DNA"/>
</dbReference>
<dbReference type="Pfam" id="PF04499">
    <property type="entry name" value="SAPS"/>
    <property type="match status" value="1"/>
</dbReference>
<feature type="non-terminal residue" evidence="4">
    <location>
        <position position="1"/>
    </location>
</feature>
<reference evidence="4" key="1">
    <citation type="submission" date="2020-03" db="EMBL/GenBank/DDBJ databases">
        <title>Relaxed selection underlies rapid genomic changes in the transitions from sociality to social parasitism in ants.</title>
        <authorList>
            <person name="Bi X."/>
        </authorList>
    </citation>
    <scope>NUCLEOTIDE SEQUENCE</scope>
    <source>
        <strain evidence="4">BGI-DK2014a</strain>
        <tissue evidence="4">Whole body</tissue>
    </source>
</reference>
<feature type="compositionally biased region" description="Low complexity" evidence="3">
    <location>
        <begin position="647"/>
        <end position="660"/>
    </location>
</feature>
<comment type="similarity">
    <text evidence="1">Belongs to the SAPS family.</text>
</comment>
<keyword evidence="5" id="KW-1185">Reference proteome</keyword>
<evidence type="ECO:0000256" key="1">
    <source>
        <dbReference type="ARBA" id="ARBA00006180"/>
    </source>
</evidence>
<dbReference type="GO" id="GO:0019903">
    <property type="term" value="F:protein phosphatase binding"/>
    <property type="evidence" value="ECO:0007669"/>
    <property type="project" value="InterPro"/>
</dbReference>
<accession>A0A836FQ55</accession>
<feature type="compositionally biased region" description="Basic and acidic residues" evidence="3">
    <location>
        <begin position="823"/>
        <end position="834"/>
    </location>
</feature>
<feature type="compositionally biased region" description="Polar residues" evidence="3">
    <location>
        <begin position="678"/>
        <end position="687"/>
    </location>
</feature>
<dbReference type="Proteomes" id="UP000669903">
    <property type="component" value="Unassembled WGS sequence"/>
</dbReference>
<feature type="compositionally biased region" description="Polar residues" evidence="3">
    <location>
        <begin position="835"/>
        <end position="851"/>
    </location>
</feature>
<keyword evidence="2" id="KW-0131">Cell cycle</keyword>